<dbReference type="RefSeq" id="WP_309046344.1">
    <property type="nucleotide sequence ID" value="NZ_JAUCQJ010000002.1"/>
</dbReference>
<reference evidence="1 2" key="1">
    <citation type="submission" date="2023-06" db="EMBL/GenBank/DDBJ databases">
        <title>Nosocomial Elizabethkingia miricola genome.</title>
        <authorList>
            <person name="Morgado S."/>
            <person name="Fonseca E."/>
            <person name="Freitas F."/>
            <person name="Vicente A.C."/>
        </authorList>
    </citation>
    <scope>NUCLEOTIDE SEQUENCE [LARGE SCALE GENOMIC DNA]</scope>
    <source>
        <strain evidence="1 2">EM15</strain>
    </source>
</reference>
<evidence type="ECO:0000313" key="1">
    <source>
        <dbReference type="EMBL" id="MDQ8748397.1"/>
    </source>
</evidence>
<accession>A0ABD5B388</accession>
<dbReference type="EMBL" id="JAUCQJ010000002">
    <property type="protein sequence ID" value="MDQ8748397.1"/>
    <property type="molecule type" value="Genomic_DNA"/>
</dbReference>
<evidence type="ECO:0000313" key="2">
    <source>
        <dbReference type="Proteomes" id="UP001239265"/>
    </source>
</evidence>
<dbReference type="Proteomes" id="UP001239265">
    <property type="component" value="Unassembled WGS sequence"/>
</dbReference>
<proteinExistence type="predicted"/>
<comment type="caution">
    <text evidence="1">The sequence shown here is derived from an EMBL/GenBank/DDBJ whole genome shotgun (WGS) entry which is preliminary data.</text>
</comment>
<organism evidence="1 2">
    <name type="scientific">Elizabethkingia miricola</name>
    <name type="common">Chryseobacterium miricola</name>
    <dbReference type="NCBI Taxonomy" id="172045"/>
    <lineage>
        <taxon>Bacteria</taxon>
        <taxon>Pseudomonadati</taxon>
        <taxon>Bacteroidota</taxon>
        <taxon>Flavobacteriia</taxon>
        <taxon>Flavobacteriales</taxon>
        <taxon>Weeksellaceae</taxon>
        <taxon>Elizabethkingia</taxon>
    </lineage>
</organism>
<gene>
    <name evidence="1" type="ORF">QT385_07095</name>
</gene>
<sequence length="129" mass="13785">MNGIKTQSYGSQKVVWDHAIDILTGGVFIDKTSVAKYTDGVIPAGTLISVKQPDGTHKAVTITDADGEGGNPATFDLDPLGLTHFDIPIDDMPLAAVVLSGTLRVDALPDMERLNWKEISKKLPRITGV</sequence>
<name>A0ABD5B388_ELIMR</name>
<dbReference type="AlphaFoldDB" id="A0ABD5B388"/>
<protein>
    <recommendedName>
        <fullName evidence="3">Head decoration protein</fullName>
    </recommendedName>
</protein>
<evidence type="ECO:0008006" key="3">
    <source>
        <dbReference type="Google" id="ProtNLM"/>
    </source>
</evidence>